<dbReference type="RefSeq" id="WP_097074730.1">
    <property type="nucleotide sequence ID" value="NZ_OBMQ01000013.1"/>
</dbReference>
<dbReference type="EMBL" id="OBMQ01000013">
    <property type="protein sequence ID" value="SOC22036.1"/>
    <property type="molecule type" value="Genomic_DNA"/>
</dbReference>
<evidence type="ECO:0000313" key="1">
    <source>
        <dbReference type="EMBL" id="SOC22036.1"/>
    </source>
</evidence>
<evidence type="ECO:0000313" key="2">
    <source>
        <dbReference type="Proteomes" id="UP000219636"/>
    </source>
</evidence>
<proteinExistence type="predicted"/>
<name>A0A285TNA0_9BACL</name>
<reference evidence="2" key="1">
    <citation type="submission" date="2017-08" db="EMBL/GenBank/DDBJ databases">
        <authorList>
            <person name="Varghese N."/>
            <person name="Submissions S."/>
        </authorList>
    </citation>
    <scope>NUCLEOTIDE SEQUENCE [LARGE SCALE GENOMIC DNA]</scope>
    <source>
        <strain evidence="2">JC22</strain>
    </source>
</reference>
<dbReference type="AlphaFoldDB" id="A0A285TNA0"/>
<gene>
    <name evidence="1" type="ORF">SAMN05880501_113115</name>
</gene>
<accession>A0A285TNA0</accession>
<organism evidence="1 2">
    <name type="scientific">Ureibacillus xyleni</name>
    <dbReference type="NCBI Taxonomy" id="614648"/>
    <lineage>
        <taxon>Bacteria</taxon>
        <taxon>Bacillati</taxon>
        <taxon>Bacillota</taxon>
        <taxon>Bacilli</taxon>
        <taxon>Bacillales</taxon>
        <taxon>Caryophanaceae</taxon>
        <taxon>Ureibacillus</taxon>
    </lineage>
</organism>
<sequence length="104" mass="11664">MSRAKPIATFVTRNNELVGVYPGFLGGNTLIKAKSIGNGAIELTHKCMCCNVYYHQCPIIQSIIWYYSVYLKQGISGFNWVQKKVVLNLEWEQIPIPALDEGAV</sequence>
<protein>
    <submittedName>
        <fullName evidence="1">Uncharacterized protein</fullName>
    </submittedName>
</protein>
<keyword evidence="2" id="KW-1185">Reference proteome</keyword>
<dbReference type="Proteomes" id="UP000219636">
    <property type="component" value="Unassembled WGS sequence"/>
</dbReference>